<dbReference type="InterPro" id="IPR036873">
    <property type="entry name" value="Rhodanese-like_dom_sf"/>
</dbReference>
<evidence type="ECO:0000256" key="3">
    <source>
        <dbReference type="RuleBase" id="RU000507"/>
    </source>
</evidence>
<dbReference type="Proteomes" id="UP001589667">
    <property type="component" value="Unassembled WGS sequence"/>
</dbReference>
<accession>A0ABV5SPX5</accession>
<evidence type="ECO:0000259" key="4">
    <source>
        <dbReference type="PROSITE" id="PS50206"/>
    </source>
</evidence>
<keyword evidence="3 5" id="KW-0808">Transferase</keyword>
<dbReference type="EMBL" id="JBHMBL010000001">
    <property type="protein sequence ID" value="MFB9642393.1"/>
    <property type="molecule type" value="Genomic_DNA"/>
</dbReference>
<evidence type="ECO:0000256" key="2">
    <source>
        <dbReference type="ARBA" id="ARBA00047549"/>
    </source>
</evidence>
<feature type="domain" description="Rhodanese" evidence="4">
    <location>
        <begin position="31"/>
        <end position="138"/>
    </location>
</feature>
<dbReference type="CDD" id="cd01448">
    <property type="entry name" value="TST_Repeat_1"/>
    <property type="match status" value="1"/>
</dbReference>
<evidence type="ECO:0000313" key="6">
    <source>
        <dbReference type="Proteomes" id="UP001589667"/>
    </source>
</evidence>
<dbReference type="SMART" id="SM00450">
    <property type="entry name" value="RHOD"/>
    <property type="match status" value="2"/>
</dbReference>
<comment type="caution">
    <text evidence="5">The sequence shown here is derived from an EMBL/GenBank/DDBJ whole genome shotgun (WGS) entry which is preliminary data.</text>
</comment>
<dbReference type="SUPFAM" id="SSF52821">
    <property type="entry name" value="Rhodanese/Cell cycle control phosphatase"/>
    <property type="match status" value="2"/>
</dbReference>
<dbReference type="GO" id="GO:0016740">
    <property type="term" value="F:transferase activity"/>
    <property type="evidence" value="ECO:0007669"/>
    <property type="project" value="UniProtKB-KW"/>
</dbReference>
<proteinExistence type="predicted"/>
<gene>
    <name evidence="5" type="ORF">ACFFQV_08845</name>
</gene>
<dbReference type="InterPro" id="IPR001307">
    <property type="entry name" value="Thiosulphate_STrfase_CS"/>
</dbReference>
<organism evidence="5 6">
    <name type="scientific">Agromyces lapidis</name>
    <dbReference type="NCBI Taxonomy" id="279574"/>
    <lineage>
        <taxon>Bacteria</taxon>
        <taxon>Bacillati</taxon>
        <taxon>Actinomycetota</taxon>
        <taxon>Actinomycetes</taxon>
        <taxon>Micrococcales</taxon>
        <taxon>Microbacteriaceae</taxon>
        <taxon>Agromyces</taxon>
    </lineage>
</organism>
<keyword evidence="1" id="KW-0677">Repeat</keyword>
<dbReference type="PROSITE" id="PS50206">
    <property type="entry name" value="RHODANESE_3"/>
    <property type="match status" value="2"/>
</dbReference>
<dbReference type="PROSITE" id="PS00683">
    <property type="entry name" value="RHODANESE_2"/>
    <property type="match status" value="1"/>
</dbReference>
<dbReference type="InterPro" id="IPR001763">
    <property type="entry name" value="Rhodanese-like_dom"/>
</dbReference>
<dbReference type="RefSeq" id="WP_157424119.1">
    <property type="nucleotide sequence ID" value="NZ_BAAANI010000001.1"/>
</dbReference>
<dbReference type="PROSITE" id="PS00380">
    <property type="entry name" value="RHODANESE_1"/>
    <property type="match status" value="1"/>
</dbReference>
<sequence>MPAEFDSAAKFAEYAHPERLVSTGWLAEHLGDPGLVVVESDEDVLLYETGHIPGAVKIDWHLDLNDPVVRDYVSDERFAALLGSKGISRDTTIVVYGDKSNWWAAYALWVFTLFGHEDVRLLDGGRDLWIAEGREITTDAPEVTPVDYPVVARDDRAVRAFREDVLAHLGNPLIDVRSPEEYSGERTTAPAYPEEGALRAGHIPTAASVPWARAAAGDGTFKGRAELDAIYRDEVGLADGDDIVAYCRIGERSSHTWFVLTHLLGFAKVRNYDGSWTEWGSAVRVPIVTGTDRGEVPAR</sequence>
<dbReference type="Gene3D" id="3.40.250.10">
    <property type="entry name" value="Rhodanese-like domain"/>
    <property type="match status" value="2"/>
</dbReference>
<feature type="domain" description="Rhodanese" evidence="4">
    <location>
        <begin position="173"/>
        <end position="288"/>
    </location>
</feature>
<evidence type="ECO:0000313" key="5">
    <source>
        <dbReference type="EMBL" id="MFB9642393.1"/>
    </source>
</evidence>
<dbReference type="PANTHER" id="PTHR43855">
    <property type="entry name" value="THIOSULFATE SULFURTRANSFERASE"/>
    <property type="match status" value="1"/>
</dbReference>
<dbReference type="PANTHER" id="PTHR43855:SF1">
    <property type="entry name" value="THIOSULFATE SULFURTRANSFERASE"/>
    <property type="match status" value="1"/>
</dbReference>
<protein>
    <recommendedName>
        <fullName evidence="3">Sulfurtransferase</fullName>
    </recommendedName>
</protein>
<name>A0ABV5SPX5_9MICO</name>
<reference evidence="5 6" key="1">
    <citation type="submission" date="2024-09" db="EMBL/GenBank/DDBJ databases">
        <authorList>
            <person name="Sun Q."/>
            <person name="Mori K."/>
        </authorList>
    </citation>
    <scope>NUCLEOTIDE SEQUENCE [LARGE SCALE GENOMIC DNA]</scope>
    <source>
        <strain evidence="5 6">JCM 14321</strain>
    </source>
</reference>
<comment type="catalytic activity">
    <reaction evidence="2">
        <text>thiosulfate + hydrogen cyanide = thiocyanate + sulfite + 2 H(+)</text>
        <dbReference type="Rhea" id="RHEA:16881"/>
        <dbReference type="ChEBI" id="CHEBI:15378"/>
        <dbReference type="ChEBI" id="CHEBI:17359"/>
        <dbReference type="ChEBI" id="CHEBI:18022"/>
        <dbReference type="ChEBI" id="CHEBI:18407"/>
        <dbReference type="ChEBI" id="CHEBI:33542"/>
        <dbReference type="EC" id="2.8.1.1"/>
    </reaction>
</comment>
<dbReference type="Pfam" id="PF00581">
    <property type="entry name" value="Rhodanese"/>
    <property type="match status" value="2"/>
</dbReference>
<dbReference type="CDD" id="cd01449">
    <property type="entry name" value="TST_Repeat_2"/>
    <property type="match status" value="1"/>
</dbReference>
<keyword evidence="6" id="KW-1185">Reference proteome</keyword>
<evidence type="ECO:0000256" key="1">
    <source>
        <dbReference type="ARBA" id="ARBA00022737"/>
    </source>
</evidence>
<dbReference type="InterPro" id="IPR051126">
    <property type="entry name" value="Thiosulfate_sulfurtransferase"/>
</dbReference>